<organism evidence="2">
    <name type="scientific">uncultured Campylobacterales bacterium</name>
    <dbReference type="NCBI Taxonomy" id="352960"/>
    <lineage>
        <taxon>Bacteria</taxon>
        <taxon>Pseudomonadati</taxon>
        <taxon>Campylobacterota</taxon>
        <taxon>Epsilonproteobacteria</taxon>
        <taxon>Campylobacterales</taxon>
        <taxon>environmental samples</taxon>
    </lineage>
</organism>
<reference evidence="2" key="1">
    <citation type="submission" date="2020-01" db="EMBL/GenBank/DDBJ databases">
        <authorList>
            <person name="Meier V. D."/>
            <person name="Meier V D."/>
        </authorList>
    </citation>
    <scope>NUCLEOTIDE SEQUENCE</scope>
    <source>
        <strain evidence="2">HLG_WM_MAG_12</strain>
    </source>
</reference>
<dbReference type="AlphaFoldDB" id="A0A6S6SD53"/>
<dbReference type="Pfam" id="PF24731">
    <property type="entry name" value="DUF7683"/>
    <property type="match status" value="1"/>
</dbReference>
<dbReference type="InterPro" id="IPR056100">
    <property type="entry name" value="DUF7683"/>
</dbReference>
<evidence type="ECO:0000259" key="1">
    <source>
        <dbReference type="Pfam" id="PF24731"/>
    </source>
</evidence>
<name>A0A6S6SD53_9BACT</name>
<proteinExistence type="predicted"/>
<feature type="domain" description="DUF7683" evidence="1">
    <location>
        <begin position="3"/>
        <end position="72"/>
    </location>
</feature>
<gene>
    <name evidence="2" type="ORF">HELGO_WM13559</name>
</gene>
<sequence>MIERSIEIFYKDEQKYEDLIKSKVVLPCVSTNILFKCFKIDDNKDPCIYYDYKITVDQILEFKKYIDIYEYFLSCSSI</sequence>
<evidence type="ECO:0000313" key="2">
    <source>
        <dbReference type="EMBL" id="CAA6806253.1"/>
    </source>
</evidence>
<protein>
    <recommendedName>
        <fullName evidence="1">DUF7683 domain-containing protein</fullName>
    </recommendedName>
</protein>
<dbReference type="EMBL" id="CACVAW010000022">
    <property type="protein sequence ID" value="CAA6806253.1"/>
    <property type="molecule type" value="Genomic_DNA"/>
</dbReference>
<accession>A0A6S6SD53</accession>